<accession>A0A8T0TM05</accession>
<dbReference type="AlphaFoldDB" id="A0A8T0TM05"/>
<proteinExistence type="predicted"/>
<organism evidence="1 2">
    <name type="scientific">Panicum virgatum</name>
    <name type="common">Blackwell switchgrass</name>
    <dbReference type="NCBI Taxonomy" id="38727"/>
    <lineage>
        <taxon>Eukaryota</taxon>
        <taxon>Viridiplantae</taxon>
        <taxon>Streptophyta</taxon>
        <taxon>Embryophyta</taxon>
        <taxon>Tracheophyta</taxon>
        <taxon>Spermatophyta</taxon>
        <taxon>Magnoliopsida</taxon>
        <taxon>Liliopsida</taxon>
        <taxon>Poales</taxon>
        <taxon>Poaceae</taxon>
        <taxon>PACMAD clade</taxon>
        <taxon>Panicoideae</taxon>
        <taxon>Panicodae</taxon>
        <taxon>Paniceae</taxon>
        <taxon>Panicinae</taxon>
        <taxon>Panicum</taxon>
        <taxon>Panicum sect. Hiantes</taxon>
    </lineage>
</organism>
<reference evidence="1" key="1">
    <citation type="submission" date="2020-05" db="EMBL/GenBank/DDBJ databases">
        <title>WGS assembly of Panicum virgatum.</title>
        <authorList>
            <person name="Lovell J.T."/>
            <person name="Jenkins J."/>
            <person name="Shu S."/>
            <person name="Juenger T.E."/>
            <person name="Schmutz J."/>
        </authorList>
    </citation>
    <scope>NUCLEOTIDE SEQUENCE</scope>
    <source>
        <strain evidence="1">AP13</strain>
    </source>
</reference>
<gene>
    <name evidence="1" type="ORF">PVAP13_4KG329300</name>
</gene>
<keyword evidence="2" id="KW-1185">Reference proteome</keyword>
<dbReference type="EMBL" id="CM029043">
    <property type="protein sequence ID" value="KAG2612992.1"/>
    <property type="molecule type" value="Genomic_DNA"/>
</dbReference>
<protein>
    <submittedName>
        <fullName evidence="1">Uncharacterized protein</fullName>
    </submittedName>
</protein>
<comment type="caution">
    <text evidence="1">The sequence shown here is derived from an EMBL/GenBank/DDBJ whole genome shotgun (WGS) entry which is preliminary data.</text>
</comment>
<evidence type="ECO:0000313" key="1">
    <source>
        <dbReference type="EMBL" id="KAG2612992.1"/>
    </source>
</evidence>
<evidence type="ECO:0000313" key="2">
    <source>
        <dbReference type="Proteomes" id="UP000823388"/>
    </source>
</evidence>
<dbReference type="Proteomes" id="UP000823388">
    <property type="component" value="Chromosome 4K"/>
</dbReference>
<sequence length="52" mass="6049">MSCSKSLLDGAMTERCRLSPRCRIVKKKKLTSRDLFFLQCWADVSLLYNAHK</sequence>
<name>A0A8T0TM05_PANVG</name>